<accession>A0A0J8BDB8</accession>
<dbReference type="EMBL" id="KQ090241">
    <property type="protein sequence ID" value="KMS98891.1"/>
    <property type="molecule type" value="Genomic_DNA"/>
</dbReference>
<dbReference type="GO" id="GO:0005737">
    <property type="term" value="C:cytoplasm"/>
    <property type="evidence" value="ECO:0007669"/>
    <property type="project" value="TreeGrafter"/>
</dbReference>
<evidence type="ECO:0000313" key="3">
    <source>
        <dbReference type="EMBL" id="KMS98891.1"/>
    </source>
</evidence>
<dbReference type="Proteomes" id="UP000035740">
    <property type="component" value="Unassembled WGS sequence"/>
</dbReference>
<evidence type="ECO:0000256" key="1">
    <source>
        <dbReference type="ARBA" id="ARBA00010016"/>
    </source>
</evidence>
<dbReference type="Pfam" id="PF04484">
    <property type="entry name" value="QWRF"/>
    <property type="match status" value="1"/>
</dbReference>
<keyword evidence="4" id="KW-1185">Reference proteome</keyword>
<dbReference type="GO" id="GO:0051225">
    <property type="term" value="P:spindle assembly"/>
    <property type="evidence" value="ECO:0007669"/>
    <property type="project" value="TreeGrafter"/>
</dbReference>
<feature type="coiled-coil region" evidence="2">
    <location>
        <begin position="91"/>
        <end position="125"/>
    </location>
</feature>
<reference evidence="3 4" key="1">
    <citation type="journal article" date="2014" name="Nature">
        <title>The genome of the recently domesticated crop plant sugar beet (Beta vulgaris).</title>
        <authorList>
            <person name="Dohm J.C."/>
            <person name="Minoche A.E."/>
            <person name="Holtgrawe D."/>
            <person name="Capella-Gutierrez S."/>
            <person name="Zakrzewski F."/>
            <person name="Tafer H."/>
            <person name="Rupp O."/>
            <person name="Sorensen T.R."/>
            <person name="Stracke R."/>
            <person name="Reinhardt R."/>
            <person name="Goesmann A."/>
            <person name="Kraft T."/>
            <person name="Schulz B."/>
            <person name="Stadler P.F."/>
            <person name="Schmidt T."/>
            <person name="Gabaldon T."/>
            <person name="Lehrach H."/>
            <person name="Weisshaar B."/>
            <person name="Himmelbauer H."/>
        </authorList>
    </citation>
    <scope>NUCLEOTIDE SEQUENCE [LARGE SCALE GENOMIC DNA]</scope>
    <source>
        <tissue evidence="3">Taproot</tissue>
    </source>
</reference>
<proteinExistence type="inferred from homology"/>
<evidence type="ECO:0000313" key="4">
    <source>
        <dbReference type="Proteomes" id="UP000035740"/>
    </source>
</evidence>
<dbReference type="Gramene" id="KMS98891">
    <property type="protein sequence ID" value="KMS98891"/>
    <property type="gene ID" value="BVRB_3g067840"/>
</dbReference>
<dbReference type="GO" id="GO:0008017">
    <property type="term" value="F:microtubule binding"/>
    <property type="evidence" value="ECO:0007669"/>
    <property type="project" value="TreeGrafter"/>
</dbReference>
<keyword evidence="2" id="KW-0175">Coiled coil</keyword>
<dbReference type="AlphaFoldDB" id="A0A0J8BDB8"/>
<evidence type="ECO:0000256" key="2">
    <source>
        <dbReference type="SAM" id="Coils"/>
    </source>
</evidence>
<organism evidence="3 4">
    <name type="scientific">Beta vulgaris subsp. vulgaris</name>
    <name type="common">Beet</name>
    <dbReference type="NCBI Taxonomy" id="3555"/>
    <lineage>
        <taxon>Eukaryota</taxon>
        <taxon>Viridiplantae</taxon>
        <taxon>Streptophyta</taxon>
        <taxon>Embryophyta</taxon>
        <taxon>Tracheophyta</taxon>
        <taxon>Spermatophyta</taxon>
        <taxon>Magnoliopsida</taxon>
        <taxon>eudicotyledons</taxon>
        <taxon>Gunneridae</taxon>
        <taxon>Pentapetalae</taxon>
        <taxon>Caryophyllales</taxon>
        <taxon>Chenopodiaceae</taxon>
        <taxon>Betoideae</taxon>
        <taxon>Beta</taxon>
    </lineage>
</organism>
<protein>
    <submittedName>
        <fullName evidence="3">Uncharacterized protein</fullName>
    </submittedName>
</protein>
<gene>
    <name evidence="3" type="ORF">BVRB_3g067840</name>
</gene>
<dbReference type="PANTHER" id="PTHR31807:SF27">
    <property type="entry name" value="QWRF MOTIF-CONTAINING PROTEIN 7"/>
    <property type="match status" value="1"/>
</dbReference>
<name>A0A0J8BDB8_BETVV</name>
<dbReference type="GO" id="GO:0005880">
    <property type="term" value="C:nuclear microtubule"/>
    <property type="evidence" value="ECO:0007669"/>
    <property type="project" value="TreeGrafter"/>
</dbReference>
<dbReference type="PANTHER" id="PTHR31807">
    <property type="entry name" value="AUGMIN FAMILY MEMBER"/>
    <property type="match status" value="1"/>
</dbReference>
<sequence>MRYAIAEKRMKVERLKQKVKFLQIVSPQIELLNEWEKLEKKNCEAVGRVTRKLSAYSTKLPLVDGAMADTVPVYNAMKVALELTENIEETIINLQLQAESASEMLRELTQTVKQNMECLQELDKEISTVMSLEAYEKSLVVHILQATKEPEEDQKNCKQHLMKFFKNKETTLMFPMLNVS</sequence>
<dbReference type="InterPro" id="IPR007573">
    <property type="entry name" value="QWRF"/>
</dbReference>
<dbReference type="OrthoDB" id="663033at2759"/>
<dbReference type="OMA" id="QVERICY"/>
<comment type="similarity">
    <text evidence="1">Belongs to the QWRF family.</text>
</comment>